<evidence type="ECO:0000259" key="7">
    <source>
        <dbReference type="Pfam" id="PF08281"/>
    </source>
</evidence>
<sequence length="398" mass="42877">MAWTDAGSRPGGEVTVEDLIDDIGRGAAELTPGEPAALYAGVAELTASVDRLRRVARTARDAAADDNQGYGEPDAGPPELALPEAAFAALTETHRRAVLVLCYRMTGSYDDAEDLVRETFLRAWRARDTFRAGASVRTWLYRIATNACLDLLRRTARRPHDYEPLPAAVRGGGVPPARVTWLQPYPDDELPRAAAGDPVGPYSSLELPLLVALQHLPPRQRAALILRDVLGLSLGETAETLDLTPVSVDSALQRARPALRDLLPDGRTQEPAGAEAGLLTRYTAAAEASDPAALGALLADDVLLTAPPNPFWCRGRDAVLAFLRPSRDPASAAFPGHFRQLPARANGQPAVGSYLRRPGTNVHRAQSLDVLRVEDGRIVEITSFEPHLFPAFGLPLRL</sequence>
<dbReference type="GO" id="GO:0003899">
    <property type="term" value="F:DNA-directed RNA polymerase activity"/>
    <property type="evidence" value="ECO:0007669"/>
    <property type="project" value="UniProtKB-EC"/>
</dbReference>
<evidence type="ECO:0000256" key="3">
    <source>
        <dbReference type="ARBA" id="ARBA00023015"/>
    </source>
</evidence>
<dbReference type="Pfam" id="PF12680">
    <property type="entry name" value="SnoaL_2"/>
    <property type="match status" value="1"/>
</dbReference>
<evidence type="ECO:0000256" key="4">
    <source>
        <dbReference type="ARBA" id="ARBA00023082"/>
    </source>
</evidence>
<dbReference type="NCBIfam" id="TIGR02960">
    <property type="entry name" value="SigX5"/>
    <property type="match status" value="1"/>
</dbReference>
<dbReference type="InterPro" id="IPR013325">
    <property type="entry name" value="RNA_pol_sigma_r2"/>
</dbReference>
<dbReference type="Gene3D" id="3.10.450.50">
    <property type="match status" value="1"/>
</dbReference>
<proteinExistence type="inferred from homology"/>
<dbReference type="InterPro" id="IPR014305">
    <property type="entry name" value="RNA_pol_sigma-G_actinobac"/>
</dbReference>
<dbReference type="EMBL" id="JBJVNE010000005">
    <property type="protein sequence ID" value="MFM9646889.1"/>
    <property type="molecule type" value="Genomic_DNA"/>
</dbReference>
<dbReference type="InterPro" id="IPR007627">
    <property type="entry name" value="RNA_pol_sigma70_r2"/>
</dbReference>
<dbReference type="PANTHER" id="PTHR43133">
    <property type="entry name" value="RNA POLYMERASE ECF-TYPE SIGMA FACTO"/>
    <property type="match status" value="1"/>
</dbReference>
<evidence type="ECO:0000259" key="8">
    <source>
        <dbReference type="Pfam" id="PF12680"/>
    </source>
</evidence>
<protein>
    <submittedName>
        <fullName evidence="9">RNA polymerase subunit sigma-70</fullName>
        <ecNumber evidence="9">2.7.7.6</ecNumber>
    </submittedName>
</protein>
<keyword evidence="4" id="KW-0731">Sigma factor</keyword>
<accession>A0ABW9IGE2</accession>
<feature type="domain" description="SnoaL-like" evidence="8">
    <location>
        <begin position="280"/>
        <end position="381"/>
    </location>
</feature>
<dbReference type="Gene3D" id="1.10.1740.10">
    <property type="match status" value="1"/>
</dbReference>
<evidence type="ECO:0000313" key="10">
    <source>
        <dbReference type="Proteomes" id="UP001631993"/>
    </source>
</evidence>
<reference evidence="9 10" key="1">
    <citation type="submission" date="2024-12" db="EMBL/GenBank/DDBJ databases">
        <title>Forecasting of Potato common scab and diversities of Pathogenic streptomyces spp. in china.</title>
        <authorList>
            <person name="Handique U."/>
            <person name="Wu J."/>
        </authorList>
    </citation>
    <scope>NUCLEOTIDE SEQUENCE [LARGE SCALE GENOMIC DNA]</scope>
    <source>
        <strain evidence="9 10">ZRIMU1585</strain>
    </source>
</reference>
<dbReference type="NCBIfam" id="TIGR02937">
    <property type="entry name" value="sigma70-ECF"/>
    <property type="match status" value="1"/>
</dbReference>
<gene>
    <name evidence="9" type="ORF">ACKI1S_12150</name>
</gene>
<dbReference type="InterPro" id="IPR013249">
    <property type="entry name" value="RNA_pol_sigma70_r4_t2"/>
</dbReference>
<comment type="subunit">
    <text evidence="2">Interacts transiently with the RNA polymerase catalytic core formed by RpoA, RpoB, RpoC and RpoZ (2 alpha, 1 beta, 1 beta' and 1 omega subunit) to form the RNA polymerase holoenzyme that can initiate transcription.</text>
</comment>
<keyword evidence="5" id="KW-0804">Transcription</keyword>
<dbReference type="InterPro" id="IPR014284">
    <property type="entry name" value="RNA_pol_sigma-70_dom"/>
</dbReference>
<evidence type="ECO:0000256" key="1">
    <source>
        <dbReference type="ARBA" id="ARBA00010641"/>
    </source>
</evidence>
<name>A0ABW9IGE2_STRGJ</name>
<dbReference type="Proteomes" id="UP001631993">
    <property type="component" value="Unassembled WGS sequence"/>
</dbReference>
<dbReference type="InterPro" id="IPR037401">
    <property type="entry name" value="SnoaL-like"/>
</dbReference>
<keyword evidence="3" id="KW-0805">Transcription regulation</keyword>
<feature type="domain" description="RNA polymerase sigma-70 region 2" evidence="6">
    <location>
        <begin position="91"/>
        <end position="158"/>
    </location>
</feature>
<dbReference type="SUPFAM" id="SSF54427">
    <property type="entry name" value="NTF2-like"/>
    <property type="match status" value="1"/>
</dbReference>
<dbReference type="SUPFAM" id="SSF88659">
    <property type="entry name" value="Sigma3 and sigma4 domains of RNA polymerase sigma factors"/>
    <property type="match status" value="1"/>
</dbReference>
<dbReference type="InterPro" id="IPR036388">
    <property type="entry name" value="WH-like_DNA-bd_sf"/>
</dbReference>
<evidence type="ECO:0000313" key="9">
    <source>
        <dbReference type="EMBL" id="MFM9646889.1"/>
    </source>
</evidence>
<evidence type="ECO:0000259" key="6">
    <source>
        <dbReference type="Pfam" id="PF04542"/>
    </source>
</evidence>
<dbReference type="SUPFAM" id="SSF88946">
    <property type="entry name" value="Sigma2 domain of RNA polymerase sigma factors"/>
    <property type="match status" value="1"/>
</dbReference>
<evidence type="ECO:0000256" key="5">
    <source>
        <dbReference type="ARBA" id="ARBA00023163"/>
    </source>
</evidence>
<comment type="caution">
    <text evidence="9">The sequence shown here is derived from an EMBL/GenBank/DDBJ whole genome shotgun (WGS) entry which is preliminary data.</text>
</comment>
<dbReference type="PANTHER" id="PTHR43133:SF65">
    <property type="entry name" value="ECF RNA POLYMERASE SIGMA FACTOR SIGG"/>
    <property type="match status" value="1"/>
</dbReference>
<dbReference type="NCBIfam" id="NF006089">
    <property type="entry name" value="PRK08241.1"/>
    <property type="match status" value="1"/>
</dbReference>
<comment type="similarity">
    <text evidence="1">Belongs to the sigma-70 factor family. ECF subfamily.</text>
</comment>
<evidence type="ECO:0000256" key="2">
    <source>
        <dbReference type="ARBA" id="ARBA00011344"/>
    </source>
</evidence>
<keyword evidence="9" id="KW-0808">Transferase</keyword>
<keyword evidence="9" id="KW-0548">Nucleotidyltransferase</keyword>
<dbReference type="Pfam" id="PF08281">
    <property type="entry name" value="Sigma70_r4_2"/>
    <property type="match status" value="1"/>
</dbReference>
<dbReference type="InterPro" id="IPR039425">
    <property type="entry name" value="RNA_pol_sigma-70-like"/>
</dbReference>
<dbReference type="CDD" id="cd06171">
    <property type="entry name" value="Sigma70_r4"/>
    <property type="match status" value="1"/>
</dbReference>
<dbReference type="EC" id="2.7.7.6" evidence="9"/>
<dbReference type="InterPro" id="IPR013324">
    <property type="entry name" value="RNA_pol_sigma_r3/r4-like"/>
</dbReference>
<dbReference type="Pfam" id="PF04542">
    <property type="entry name" value="Sigma70_r2"/>
    <property type="match status" value="1"/>
</dbReference>
<dbReference type="Gene3D" id="1.10.10.10">
    <property type="entry name" value="Winged helix-like DNA-binding domain superfamily/Winged helix DNA-binding domain"/>
    <property type="match status" value="1"/>
</dbReference>
<dbReference type="RefSeq" id="WP_369278275.1">
    <property type="nucleotide sequence ID" value="NZ_JBJVMW010000024.1"/>
</dbReference>
<dbReference type="InterPro" id="IPR032710">
    <property type="entry name" value="NTF2-like_dom_sf"/>
</dbReference>
<organism evidence="9 10">
    <name type="scientific">Streptomyces galilaeus</name>
    <dbReference type="NCBI Taxonomy" id="33899"/>
    <lineage>
        <taxon>Bacteria</taxon>
        <taxon>Bacillati</taxon>
        <taxon>Actinomycetota</taxon>
        <taxon>Actinomycetes</taxon>
        <taxon>Kitasatosporales</taxon>
        <taxon>Streptomycetaceae</taxon>
        <taxon>Streptomyces</taxon>
    </lineage>
</organism>
<keyword evidence="10" id="KW-1185">Reference proteome</keyword>
<feature type="domain" description="RNA polymerase sigma factor 70 region 4 type 2" evidence="7">
    <location>
        <begin position="209"/>
        <end position="256"/>
    </location>
</feature>